<comment type="caution">
    <text evidence="1">The sequence shown here is derived from an EMBL/GenBank/DDBJ whole genome shotgun (WGS) entry which is preliminary data.</text>
</comment>
<dbReference type="Proteomes" id="UP001470230">
    <property type="component" value="Unassembled WGS sequence"/>
</dbReference>
<evidence type="ECO:0000313" key="2">
    <source>
        <dbReference type="Proteomes" id="UP001470230"/>
    </source>
</evidence>
<gene>
    <name evidence="1" type="ORF">M9Y10_017783</name>
</gene>
<sequence>MYDPSKIKVPPRPIVFLNKIDFPDERPKKVRLPVKWQDFLDLIYTELELKRPVKQVLSESGESYTTIESIPERSRLYISCANPIVEDDDAPVYKSRLPLKIVSQMALNLPTVKQPKPKPKREDAVQHQVLAASNQTVQSNMRDSLLTLFASLTPEQKAALPAAPALAKLQNDASYYSLEHSLLSQFIGPSSVIFNTEIGKLENTWVIDHLKGLKIHDCQFVIVGPTKSGKSTLLMTFVMMFFQKLQISGESSNYLLFPLNWSLYSIFLDDISKIYNIFVATIFESLRSTKMNLIPIISPLQQWFQFLISMPAFSPLPPIVLHYPGVSSDAILNVGTKIHKAWNSKSGLKDFLIQMAQLPKMIAHAFGMKDCVYVFDHFDACGYLIEPTNRFPESEEPVSLTSVLCNALSNSIYFIATLDDFEFFENFDLQNYRQLSTERLISLENEPEIMIMQPPLTISIESCRGCPAYCATFKRLCELIKSTKEKTAVKNQFSSMKSIVDTSRKNLLKQEIFRFCKLLASEDSDNIFTPEVLSDLESRSEYNVRLSDEKKSE</sequence>
<dbReference type="EMBL" id="JAPFFF010000023">
    <property type="protein sequence ID" value="KAK8852793.1"/>
    <property type="molecule type" value="Genomic_DNA"/>
</dbReference>
<protein>
    <submittedName>
        <fullName evidence="1">Uncharacterized protein</fullName>
    </submittedName>
</protein>
<dbReference type="SUPFAM" id="SSF52540">
    <property type="entry name" value="P-loop containing nucleoside triphosphate hydrolases"/>
    <property type="match status" value="1"/>
</dbReference>
<accession>A0ABR2HUS8</accession>
<reference evidence="1 2" key="1">
    <citation type="submission" date="2024-04" db="EMBL/GenBank/DDBJ databases">
        <title>Tritrichomonas musculus Genome.</title>
        <authorList>
            <person name="Alves-Ferreira E."/>
            <person name="Grigg M."/>
            <person name="Lorenzi H."/>
            <person name="Galac M."/>
        </authorList>
    </citation>
    <scope>NUCLEOTIDE SEQUENCE [LARGE SCALE GENOMIC DNA]</scope>
    <source>
        <strain evidence="1 2">EAF2021</strain>
    </source>
</reference>
<dbReference type="InterPro" id="IPR027417">
    <property type="entry name" value="P-loop_NTPase"/>
</dbReference>
<keyword evidence="2" id="KW-1185">Reference proteome</keyword>
<proteinExistence type="predicted"/>
<organism evidence="1 2">
    <name type="scientific">Tritrichomonas musculus</name>
    <dbReference type="NCBI Taxonomy" id="1915356"/>
    <lineage>
        <taxon>Eukaryota</taxon>
        <taxon>Metamonada</taxon>
        <taxon>Parabasalia</taxon>
        <taxon>Tritrichomonadida</taxon>
        <taxon>Tritrichomonadidae</taxon>
        <taxon>Tritrichomonas</taxon>
    </lineage>
</organism>
<evidence type="ECO:0000313" key="1">
    <source>
        <dbReference type="EMBL" id="KAK8852793.1"/>
    </source>
</evidence>
<name>A0ABR2HUS8_9EUKA</name>